<proteinExistence type="predicted"/>
<dbReference type="Proteomes" id="UP000316416">
    <property type="component" value="Chromosome"/>
</dbReference>
<accession>A0ABX6VDB2</accession>
<dbReference type="InterPro" id="IPR017850">
    <property type="entry name" value="Alkaline_phosphatase_core_sf"/>
</dbReference>
<dbReference type="RefSeq" id="WP_142874127.1">
    <property type="nucleotide sequence ID" value="NZ_CP045503.2"/>
</dbReference>
<feature type="signal peptide" evidence="4">
    <location>
        <begin position="1"/>
        <end position="28"/>
    </location>
</feature>
<dbReference type="Gene3D" id="3.40.720.10">
    <property type="entry name" value="Alkaline Phosphatase, subunit A"/>
    <property type="match status" value="1"/>
</dbReference>
<keyword evidence="6" id="KW-1185">Reference proteome</keyword>
<evidence type="ECO:0000256" key="3">
    <source>
        <dbReference type="ARBA" id="ARBA00022729"/>
    </source>
</evidence>
<keyword evidence="3 4" id="KW-0732">Signal</keyword>
<evidence type="ECO:0000313" key="6">
    <source>
        <dbReference type="Proteomes" id="UP000316416"/>
    </source>
</evidence>
<dbReference type="PANTHER" id="PTHR10151:SF120">
    <property type="entry name" value="BIS(5'-ADENOSYL)-TRIPHOSPHATASE"/>
    <property type="match status" value="1"/>
</dbReference>
<evidence type="ECO:0000313" key="5">
    <source>
        <dbReference type="EMBL" id="QPG58501.1"/>
    </source>
</evidence>
<reference evidence="5" key="1">
    <citation type="submission" date="2021-07" db="EMBL/GenBank/DDBJ databases">
        <title>Shewanella sp. YLB-07 whole genome sequence.</title>
        <authorList>
            <person name="Yu L."/>
        </authorList>
    </citation>
    <scope>NUCLEOTIDE SEQUENCE</scope>
    <source>
        <strain evidence="5">YLB-08</strain>
    </source>
</reference>
<dbReference type="SUPFAM" id="SSF53649">
    <property type="entry name" value="Alkaline phosphatase-like"/>
    <property type="match status" value="1"/>
</dbReference>
<dbReference type="PANTHER" id="PTHR10151">
    <property type="entry name" value="ECTONUCLEOTIDE PYROPHOSPHATASE/PHOSPHODIESTERASE"/>
    <property type="match status" value="1"/>
</dbReference>
<keyword evidence="2" id="KW-0479">Metal-binding</keyword>
<dbReference type="CDD" id="cd16016">
    <property type="entry name" value="AP-SPAP"/>
    <property type="match status" value="1"/>
</dbReference>
<dbReference type="Pfam" id="PF01663">
    <property type="entry name" value="Phosphodiest"/>
    <property type="match status" value="1"/>
</dbReference>
<feature type="chain" id="PRO_5046326770" evidence="4">
    <location>
        <begin position="29"/>
        <end position="572"/>
    </location>
</feature>
<dbReference type="PIRSF" id="PIRSF031924">
    <property type="entry name" value="Pi-irrepressible_AP"/>
    <property type="match status" value="1"/>
</dbReference>
<name>A0ABX6VDB2_9GAMM</name>
<keyword evidence="1" id="KW-0597">Phosphoprotein</keyword>
<evidence type="ECO:0000256" key="2">
    <source>
        <dbReference type="ARBA" id="ARBA00022723"/>
    </source>
</evidence>
<evidence type="ECO:0000256" key="1">
    <source>
        <dbReference type="ARBA" id="ARBA00022553"/>
    </source>
</evidence>
<dbReference type="InterPro" id="IPR026263">
    <property type="entry name" value="Alkaline_phosphatase_prok"/>
</dbReference>
<organism evidence="5 6">
    <name type="scientific">Shewanella eurypsychrophilus</name>
    <dbReference type="NCBI Taxonomy" id="2593656"/>
    <lineage>
        <taxon>Bacteria</taxon>
        <taxon>Pseudomonadati</taxon>
        <taxon>Pseudomonadota</taxon>
        <taxon>Gammaproteobacteria</taxon>
        <taxon>Alteromonadales</taxon>
        <taxon>Shewanellaceae</taxon>
        <taxon>Shewanella</taxon>
    </lineage>
</organism>
<dbReference type="InterPro" id="IPR002591">
    <property type="entry name" value="Phosphodiest/P_Trfase"/>
</dbReference>
<evidence type="ECO:0000256" key="4">
    <source>
        <dbReference type="SAM" id="SignalP"/>
    </source>
</evidence>
<sequence>MLNNSRFIRSAFISTIALSIVSSIPVFAADSNEPKLILQITVDALRGDLASRFLDNMGEGGFRYLLDNGIVYTNAHYQHANTETIVGHVSLATGATPSVHGMVGNVWFDRDKDRSVYNIEDGNYHLLTTGGGVDSSTEIDATQKVAKSDGRSPITILTSTISDEITTAYNGQSKVYSVSIKDRGAVSLAGEYGKAFWFSKATAGFVTSDYYFDKYPNWVEKWNKSSPTKQYHNKFWSPLKRNDQYFFASEQDTSYKLDFANFGERFPHPYGPSDDKYFTTKLTLSPAGDDLTLDFTKALISNENIGKNSVPDYLAISFSATDYVLHVYGPSSKEAEDNLLRLDRTLAKLFSYIDETIGLDNTLIVLSADHGAPDAPGHLHNLGGKKAHYFNLDTLKNSGAFSRLETKFGIGESLFKLYSHPYIYLDHPLIEMHKLDLKTVQLAVAKEVEKINGIEYAISSQSIAEGKLPNTRIMQQVTNNHHSQRSGDIYLIFSPNVYINDFDGLQVASVHGSPWRYDTHVPIIFAGAGLKGQTISREVAPYDIAPTISNYLGITYPSGATGTVLKEVVETE</sequence>
<dbReference type="Gene3D" id="3.30.1360.150">
    <property type="match status" value="1"/>
</dbReference>
<dbReference type="EMBL" id="CP045503">
    <property type="protein sequence ID" value="QPG58501.1"/>
    <property type="molecule type" value="Genomic_DNA"/>
</dbReference>
<protein>
    <submittedName>
        <fullName evidence="5">Alkaline phosphatase family protein</fullName>
    </submittedName>
</protein>
<gene>
    <name evidence="5" type="ORF">FM038_014500</name>
</gene>